<reference evidence="1 2" key="1">
    <citation type="submission" date="2020-03" db="EMBL/GenBank/DDBJ databases">
        <title>Genomic Encyclopedia of Type Strains, Phase IV (KMG-IV): sequencing the most valuable type-strain genomes for metagenomic binning, comparative biology and taxonomic classification.</title>
        <authorList>
            <person name="Goeker M."/>
        </authorList>
    </citation>
    <scope>NUCLEOTIDE SEQUENCE [LARGE SCALE GENOMIC DNA]</scope>
    <source>
        <strain evidence="1 2">DSM 4733</strain>
    </source>
</reference>
<dbReference type="EMBL" id="JAASQV010000005">
    <property type="protein sequence ID" value="NIJ67096.1"/>
    <property type="molecule type" value="Genomic_DNA"/>
</dbReference>
<evidence type="ECO:0000313" key="2">
    <source>
        <dbReference type="Proteomes" id="UP000564677"/>
    </source>
</evidence>
<evidence type="ECO:0000313" key="1">
    <source>
        <dbReference type="EMBL" id="NIJ67096.1"/>
    </source>
</evidence>
<dbReference type="RefSeq" id="WP_167301388.1">
    <property type="nucleotide sequence ID" value="NZ_CP170557.1"/>
</dbReference>
<protein>
    <submittedName>
        <fullName evidence="1">Uncharacterized protein</fullName>
    </submittedName>
</protein>
<sequence>MKSTNYRDTLITASPDTPVHKGIVPGKPGTVAAVQHALLARPYAMTSDDLIFAAYRERGGDKSREDFFARPQACLRASPLVKQFGWGVHHDGEGRIALLGMESAEYRRLLEDPSVAKAPGMRRAR</sequence>
<accession>A0A7X5V4F1</accession>
<organism evidence="1 2">
    <name type="scientific">Sphingomonas leidyi</name>
    <dbReference type="NCBI Taxonomy" id="68569"/>
    <lineage>
        <taxon>Bacteria</taxon>
        <taxon>Pseudomonadati</taxon>
        <taxon>Pseudomonadota</taxon>
        <taxon>Alphaproteobacteria</taxon>
        <taxon>Sphingomonadales</taxon>
        <taxon>Sphingomonadaceae</taxon>
        <taxon>Sphingomonas</taxon>
    </lineage>
</organism>
<proteinExistence type="predicted"/>
<comment type="caution">
    <text evidence="1">The sequence shown here is derived from an EMBL/GenBank/DDBJ whole genome shotgun (WGS) entry which is preliminary data.</text>
</comment>
<dbReference type="Pfam" id="PF19654">
    <property type="entry name" value="DUF6157"/>
    <property type="match status" value="1"/>
</dbReference>
<name>A0A7X5V4F1_9SPHN</name>
<keyword evidence="2" id="KW-1185">Reference proteome</keyword>
<dbReference type="Proteomes" id="UP000564677">
    <property type="component" value="Unassembled WGS sequence"/>
</dbReference>
<gene>
    <name evidence="1" type="ORF">FHR20_004074</name>
</gene>
<dbReference type="InterPro" id="IPR046155">
    <property type="entry name" value="DUF6157"/>
</dbReference>
<dbReference type="AlphaFoldDB" id="A0A7X5V4F1"/>